<keyword evidence="4" id="KW-1185">Reference proteome</keyword>
<dbReference type="AlphaFoldDB" id="A0A1E4TJL3"/>
<evidence type="ECO:0000313" key="3">
    <source>
        <dbReference type="EMBL" id="ODV91974.1"/>
    </source>
</evidence>
<dbReference type="OrthoDB" id="567237at2759"/>
<dbReference type="Gene3D" id="3.30.530.20">
    <property type="match status" value="1"/>
</dbReference>
<dbReference type="Pfam" id="PF08327">
    <property type="entry name" value="AHSA1"/>
    <property type="match status" value="1"/>
</dbReference>
<gene>
    <name evidence="3" type="ORF">CANCADRAFT_30253</name>
</gene>
<dbReference type="GO" id="GO:0001671">
    <property type="term" value="F:ATPase activator activity"/>
    <property type="evidence" value="ECO:0007669"/>
    <property type="project" value="InterPro"/>
</dbReference>
<dbReference type="InterPro" id="IPR036338">
    <property type="entry name" value="Aha1"/>
</dbReference>
<comment type="similarity">
    <text evidence="1">Belongs to the AHA1 family.</text>
</comment>
<dbReference type="SUPFAM" id="SSF55961">
    <property type="entry name" value="Bet v1-like"/>
    <property type="match status" value="1"/>
</dbReference>
<accession>A0A1E4TJL3</accession>
<protein>
    <recommendedName>
        <fullName evidence="2">Activator of Hsp90 ATPase AHSA1-like N-terminal domain-containing protein</fullName>
    </recommendedName>
</protein>
<dbReference type="Gene3D" id="3.15.10.20">
    <property type="entry name" value="Activator of Hsp90 ATPase Aha1, N-terminal domain"/>
    <property type="match status" value="1"/>
</dbReference>
<dbReference type="GO" id="GO:0006457">
    <property type="term" value="P:protein folding"/>
    <property type="evidence" value="ECO:0007669"/>
    <property type="project" value="TreeGrafter"/>
</dbReference>
<sequence length="321" mass="35303">MVLHNPNNWHWVDKNCVDWSKQYFSEKLSGLKSEKEGIQAEIAGLEDLQGDVDVSQRKGKVISIFDVKLVLNLVGGEVESDKKAKGTVTIPEVAYDTERDEYVFETNLVGGENSASDAVCDKVKQLVRTDLSEKIRDILQEFGPELIRVHGQDIQHPASEVKSVFTASNQVQGFSSHGSDRSVGSKAKAGTETVVVETTFNTAPEDAFKTLTEEERVQVWGRGKPNEWDAKVGGKYSLFGGNVTGEFKSLKEATEIVQSWKLPGWKSFGQLTITLTPVPGSPETKVVFTLTGIPVGDKEAVEANINSYYIQPIKLSFGYGL</sequence>
<dbReference type="GO" id="GO:0051087">
    <property type="term" value="F:protein-folding chaperone binding"/>
    <property type="evidence" value="ECO:0007669"/>
    <property type="project" value="InterPro"/>
</dbReference>
<dbReference type="GO" id="GO:0005829">
    <property type="term" value="C:cytosol"/>
    <property type="evidence" value="ECO:0007669"/>
    <property type="project" value="TreeGrafter"/>
</dbReference>
<dbReference type="PANTHER" id="PTHR13009">
    <property type="entry name" value="HEAT SHOCK PROTEIN 90 HSP90 CO-CHAPERONE AHA-1"/>
    <property type="match status" value="1"/>
</dbReference>
<feature type="domain" description="Activator of Hsp90 ATPase AHSA1-like N-terminal" evidence="2">
    <location>
        <begin position="13"/>
        <end position="152"/>
    </location>
</feature>
<dbReference type="CDD" id="cd08892">
    <property type="entry name" value="SRPBCC_Aha1"/>
    <property type="match status" value="1"/>
</dbReference>
<evidence type="ECO:0000256" key="1">
    <source>
        <dbReference type="ARBA" id="ARBA00006817"/>
    </source>
</evidence>
<dbReference type="SMART" id="SM01000">
    <property type="entry name" value="Aha1_N"/>
    <property type="match status" value="1"/>
</dbReference>
<dbReference type="Proteomes" id="UP000095023">
    <property type="component" value="Unassembled WGS sequence"/>
</dbReference>
<dbReference type="EMBL" id="KV453841">
    <property type="protein sequence ID" value="ODV91974.1"/>
    <property type="molecule type" value="Genomic_DNA"/>
</dbReference>
<dbReference type="PANTHER" id="PTHR13009:SF22">
    <property type="entry name" value="LD43819P"/>
    <property type="match status" value="1"/>
</dbReference>
<dbReference type="InterPro" id="IPR023393">
    <property type="entry name" value="START-like_dom_sf"/>
</dbReference>
<reference evidence="4" key="1">
    <citation type="submission" date="2016-02" db="EMBL/GenBank/DDBJ databases">
        <title>Comparative genomics of biotechnologically important yeasts.</title>
        <authorList>
            <consortium name="DOE Joint Genome Institute"/>
            <person name="Riley R."/>
            <person name="Haridas S."/>
            <person name="Wolfe K.H."/>
            <person name="Lopes M.R."/>
            <person name="Hittinger C.T."/>
            <person name="Goker M."/>
            <person name="Salamov A."/>
            <person name="Wisecaver J."/>
            <person name="Long T.M."/>
            <person name="Aerts A.L."/>
            <person name="Barry K."/>
            <person name="Choi C."/>
            <person name="Clum A."/>
            <person name="Coughlan A.Y."/>
            <person name="Deshpande S."/>
            <person name="Douglass A.P."/>
            <person name="Hanson S.J."/>
            <person name="Klenk H.-P."/>
            <person name="Labutti K."/>
            <person name="Lapidus A."/>
            <person name="Lindquist E."/>
            <person name="Lipzen A."/>
            <person name="Meier-Kolthoff J.P."/>
            <person name="Ohm R.A."/>
            <person name="Otillar R.P."/>
            <person name="Pangilinan J."/>
            <person name="Peng Y."/>
            <person name="Rokas A."/>
            <person name="Rosa C.A."/>
            <person name="Scheuner C."/>
            <person name="Sibirny A.A."/>
            <person name="Slot J.C."/>
            <person name="Stielow J.B."/>
            <person name="Sun H."/>
            <person name="Kurtzman C.P."/>
            <person name="Blackwell M."/>
            <person name="Jeffries T.W."/>
            <person name="Grigoriev I.V."/>
        </authorList>
    </citation>
    <scope>NUCLEOTIDE SEQUENCE [LARGE SCALE GENOMIC DNA]</scope>
    <source>
        <strain evidence="4">NRRL Y-17796</strain>
    </source>
</reference>
<dbReference type="InterPro" id="IPR013538">
    <property type="entry name" value="ASHA1/2-like_C"/>
</dbReference>
<name>A0A1E4TJL3_9ASCO</name>
<evidence type="ECO:0000313" key="4">
    <source>
        <dbReference type="Proteomes" id="UP000095023"/>
    </source>
</evidence>
<dbReference type="Pfam" id="PF09229">
    <property type="entry name" value="Aha1_N"/>
    <property type="match status" value="1"/>
</dbReference>
<organism evidence="3 4">
    <name type="scientific">Tortispora caseinolytica NRRL Y-17796</name>
    <dbReference type="NCBI Taxonomy" id="767744"/>
    <lineage>
        <taxon>Eukaryota</taxon>
        <taxon>Fungi</taxon>
        <taxon>Dikarya</taxon>
        <taxon>Ascomycota</taxon>
        <taxon>Saccharomycotina</taxon>
        <taxon>Trigonopsidomycetes</taxon>
        <taxon>Trigonopsidales</taxon>
        <taxon>Trigonopsidaceae</taxon>
        <taxon>Tortispora</taxon>
    </lineage>
</organism>
<evidence type="ECO:0000259" key="2">
    <source>
        <dbReference type="SMART" id="SM01000"/>
    </source>
</evidence>
<dbReference type="SUPFAM" id="SSF103111">
    <property type="entry name" value="Activator of Hsp90 ATPase, Aha1"/>
    <property type="match status" value="1"/>
</dbReference>
<proteinExistence type="inferred from homology"/>
<dbReference type="InterPro" id="IPR015310">
    <property type="entry name" value="AHSA1-like_N"/>
</dbReference>